<evidence type="ECO:0000256" key="1">
    <source>
        <dbReference type="SAM" id="Coils"/>
    </source>
</evidence>
<dbReference type="CDD" id="cd02257">
    <property type="entry name" value="Peptidase_C19"/>
    <property type="match status" value="1"/>
</dbReference>
<dbReference type="Gene3D" id="3.90.70.10">
    <property type="entry name" value="Cysteine proteinases"/>
    <property type="match status" value="1"/>
</dbReference>
<evidence type="ECO:0000256" key="2">
    <source>
        <dbReference type="SAM" id="MobiDB-lite"/>
    </source>
</evidence>
<feature type="region of interest" description="Disordered" evidence="2">
    <location>
        <begin position="566"/>
        <end position="590"/>
    </location>
</feature>
<organism evidence="4 5">
    <name type="scientific">Coccomyxa viridis</name>
    <dbReference type="NCBI Taxonomy" id="1274662"/>
    <lineage>
        <taxon>Eukaryota</taxon>
        <taxon>Viridiplantae</taxon>
        <taxon>Chlorophyta</taxon>
        <taxon>core chlorophytes</taxon>
        <taxon>Trebouxiophyceae</taxon>
        <taxon>Trebouxiophyceae incertae sedis</taxon>
        <taxon>Coccomyxaceae</taxon>
        <taxon>Coccomyxa</taxon>
    </lineage>
</organism>
<feature type="region of interest" description="Disordered" evidence="2">
    <location>
        <begin position="663"/>
        <end position="821"/>
    </location>
</feature>
<dbReference type="GO" id="GO:0004843">
    <property type="term" value="F:cysteine-type deubiquitinase activity"/>
    <property type="evidence" value="ECO:0007669"/>
    <property type="project" value="InterPro"/>
</dbReference>
<feature type="compositionally biased region" description="Low complexity" evidence="2">
    <location>
        <begin position="667"/>
        <end position="686"/>
    </location>
</feature>
<dbReference type="SUPFAM" id="SSF54001">
    <property type="entry name" value="Cysteine proteinases"/>
    <property type="match status" value="1"/>
</dbReference>
<dbReference type="InterPro" id="IPR038765">
    <property type="entry name" value="Papain-like_cys_pep_sf"/>
</dbReference>
<dbReference type="EMBL" id="CAUYUE010000005">
    <property type="protein sequence ID" value="CAK0774162.1"/>
    <property type="molecule type" value="Genomic_DNA"/>
</dbReference>
<dbReference type="InterPro" id="IPR028889">
    <property type="entry name" value="USP"/>
</dbReference>
<feature type="compositionally biased region" description="Polar residues" evidence="2">
    <location>
        <begin position="690"/>
        <end position="704"/>
    </location>
</feature>
<comment type="caution">
    <text evidence="4">The sequence shown here is derived from an EMBL/GenBank/DDBJ whole genome shotgun (WGS) entry which is preliminary data.</text>
</comment>
<protein>
    <recommendedName>
        <fullName evidence="3">USP domain-containing protein</fullName>
    </recommendedName>
</protein>
<proteinExistence type="predicted"/>
<gene>
    <name evidence="4" type="ORF">CVIRNUC_004141</name>
</gene>
<keyword evidence="5" id="KW-1185">Reference proteome</keyword>
<dbReference type="GO" id="GO:0016579">
    <property type="term" value="P:protein deubiquitination"/>
    <property type="evidence" value="ECO:0007669"/>
    <property type="project" value="InterPro"/>
</dbReference>
<keyword evidence="1" id="KW-0175">Coiled coil</keyword>
<dbReference type="InterPro" id="IPR001394">
    <property type="entry name" value="Peptidase_C19_UCH"/>
</dbReference>
<feature type="domain" description="USP" evidence="3">
    <location>
        <begin position="878"/>
        <end position="1176"/>
    </location>
</feature>
<dbReference type="Pfam" id="PF00443">
    <property type="entry name" value="UCH"/>
    <property type="match status" value="1"/>
</dbReference>
<feature type="coiled-coil region" evidence="1">
    <location>
        <begin position="157"/>
        <end position="212"/>
    </location>
</feature>
<accession>A0AAV1I293</accession>
<dbReference type="AlphaFoldDB" id="A0AAV1I293"/>
<dbReference type="PANTHER" id="PTHR24006">
    <property type="entry name" value="UBIQUITIN CARBOXYL-TERMINAL HYDROLASE"/>
    <property type="match status" value="1"/>
</dbReference>
<feature type="coiled-coil region" evidence="1">
    <location>
        <begin position="251"/>
        <end position="388"/>
    </location>
</feature>
<feature type="compositionally biased region" description="Basic residues" evidence="2">
    <location>
        <begin position="789"/>
        <end position="802"/>
    </location>
</feature>
<dbReference type="GO" id="GO:0005829">
    <property type="term" value="C:cytosol"/>
    <property type="evidence" value="ECO:0007669"/>
    <property type="project" value="TreeGrafter"/>
</dbReference>
<feature type="compositionally biased region" description="Low complexity" evidence="2">
    <location>
        <begin position="805"/>
        <end position="815"/>
    </location>
</feature>
<dbReference type="Proteomes" id="UP001314263">
    <property type="component" value="Unassembled WGS sequence"/>
</dbReference>
<evidence type="ECO:0000259" key="3">
    <source>
        <dbReference type="PROSITE" id="PS50235"/>
    </source>
</evidence>
<dbReference type="PROSITE" id="PS50235">
    <property type="entry name" value="USP_3"/>
    <property type="match status" value="1"/>
</dbReference>
<reference evidence="4 5" key="1">
    <citation type="submission" date="2023-10" db="EMBL/GenBank/DDBJ databases">
        <authorList>
            <person name="Maclean D."/>
            <person name="Macfadyen A."/>
        </authorList>
    </citation>
    <scope>NUCLEOTIDE SEQUENCE [LARGE SCALE GENOMIC DNA]</scope>
</reference>
<feature type="compositionally biased region" description="Low complexity" evidence="2">
    <location>
        <begin position="576"/>
        <end position="590"/>
    </location>
</feature>
<dbReference type="InterPro" id="IPR050164">
    <property type="entry name" value="Peptidase_C19"/>
</dbReference>
<feature type="compositionally biased region" description="Low complexity" evidence="2">
    <location>
        <begin position="752"/>
        <end position="763"/>
    </location>
</feature>
<dbReference type="GO" id="GO:0005634">
    <property type="term" value="C:nucleus"/>
    <property type="evidence" value="ECO:0007669"/>
    <property type="project" value="TreeGrafter"/>
</dbReference>
<sequence length="1176" mass="124670">MFLAWAKRMVRTGATVVLEKIWGQYEMGYKQAWFICESGKAVREDHMSLLSAFLVSKAAARVQGDSIAKERAAELEAKADILLEEVQAKQTGLDSAMAQHEEQARGWVAQLDAISSALEAKILAVGDREAACAAKEDALKQQMEQQGAMAADLQAWSIKLTAARRRLEEDKAALQQRADAVAAEESAIRAAKEEMEASAAALQLREAKAEAQSVKLATAIGRLMVEKTALQQRTDAVTAKEAQSIKLATARRRLEEDKTALQQRADVVAAEESAAKAAKKEAEASAAALQLREAMAQEAETAIKEQEARAAQLFKEAQAERAAAGRVHAAAKERASADLRQQLDALASAQQQEITRLEEAKASMDSKLQETRAEVDSAQAQLVALRTEICANKAEAQQVNTTLATPLGLAAPKAAAAEQASVQQATAQAAKPMQTRPQPQRMQQVKSASTAALLPDNGAPPPTSAIAAPSGAFAAAPAPPTCQKTNQQDRTASKITSEKVVTTCAPPPSFAEPKTAAAKQAPCQQAADQAADFTWLGIKLKSSQTPGRQAQRTQQVDDSASKAALLPTKMAPPPSSAAAPSAGAPAAAPAPLVGKKADQKNGITKKATIAEVVMCASPPGLAVPKGAAAEHAIAQQAAAQAAKPMQTRPQPRHMPQVMMCAPPPGFAQPKAAAANQASAQQAAPQAGKPEQTQRQAQLMPQVTTRAPPPGFAQPKAEQTCQRNPDTSKLRQEASQAEPPMAPQLSKGQDNQASTISSRRATSAEQTEAKAMPEHMEGDDRKEQKERPAVKGRKARQGAKKRAERAAQAASIPGAAPLRPDSSATAMAGRVQLKAATAVRPWSQQRAYHAMPAEARMVQSLTLGLENGGGLFNPKGCDMATRAGHNACFANASMQVLYHTAPPALRAFLIALHPASIQDPVVRELQQLFVAMADGGRPSADTRGLRKALHDADGKKFELGCPCSASEIMPLLLDRLHEEPACRSAVQRVFGCKTAHSYTTCGKRFDLRDAWQLCCQSSAVPASAEADTGLEASLAALLRETLSSCRCCGQTVQPTLVSGQPQVMVATLGVNGNAGGAGSEQAGVHDLASIISNLKTLRQALDLGGVYRGIEGGAKTYRLQGLVCHHSSKHYVSYVRLQEVWIRLDDTKVTIVGTLEHVIDKCCSYRMQPEVAAFEAM</sequence>
<feature type="compositionally biased region" description="Basic and acidic residues" evidence="2">
    <location>
        <begin position="766"/>
        <end position="788"/>
    </location>
</feature>
<evidence type="ECO:0000313" key="4">
    <source>
        <dbReference type="EMBL" id="CAK0774162.1"/>
    </source>
</evidence>
<name>A0AAV1I293_9CHLO</name>
<evidence type="ECO:0000313" key="5">
    <source>
        <dbReference type="Proteomes" id="UP001314263"/>
    </source>
</evidence>